<dbReference type="VEuPathDB" id="FungiDB:AN2755"/>
<evidence type="ECO:0000256" key="6">
    <source>
        <dbReference type="SAM" id="MobiDB-lite"/>
    </source>
</evidence>
<sequence length="361" mass="40935">MENALSPLQRAFNAFLLSMPPQQLDDLVKHIQDVKAQEQKPPVFRNEIPAIRANTTQDAHHTFPTFPSSKHRPASSRGRRVHDGKRRPLNSFIAFRSFYSAIFPDITQKSKSGILRFLWQNDPFKAKWTILAKAYSIIRDKHDDEVSLESFLTLNAELIGVTQPDRYLDAMGWELTLNDQQQYTMARVKSPVATEAQLSTHFSVDDLIKHCYATGYVTEDKRKKEIRGHNAPVMTFATQPALVIHKNNSLQISGNHTVVSTNGSESVTKETPAFEPTEATELPYPSDIVSPVTGDTSFESTDATRIYQRPQSRTSLAENYLDMANMQFHTWDDQTALLPYNTGPLMQESFDALDFKPFLNI</sequence>
<feature type="domain" description="Alpha box" evidence="7">
    <location>
        <begin position="84"/>
        <end position="139"/>
    </location>
</feature>
<dbReference type="OrthoDB" id="5398665at2759"/>
<dbReference type="RefSeq" id="XP_660359.1">
    <property type="nucleotide sequence ID" value="XM_655267.2"/>
</dbReference>
<evidence type="ECO:0000256" key="2">
    <source>
        <dbReference type="ARBA" id="ARBA00023125"/>
    </source>
</evidence>
<dbReference type="GeneID" id="2874476"/>
<keyword evidence="3 5" id="KW-0804">Transcription</keyword>
<name>G5EAT5_EMENI</name>
<dbReference type="KEGG" id="ani:ANIA_02755"/>
<protein>
    <recommendedName>
        <fullName evidence="7">Alpha box domain-containing protein</fullName>
    </recommendedName>
</protein>
<accession>G5EAT5</accession>
<dbReference type="InterPro" id="IPR006856">
    <property type="entry name" value="MATalpha_HMGbox"/>
</dbReference>
<dbReference type="eggNOG" id="ENOG502S4ZK">
    <property type="taxonomic scope" value="Eukaryota"/>
</dbReference>
<dbReference type="InParanoid" id="G5EAT5"/>
<evidence type="ECO:0000256" key="4">
    <source>
        <dbReference type="ARBA" id="ARBA00023242"/>
    </source>
</evidence>
<accession>C8VJW9</accession>
<evidence type="ECO:0000256" key="3">
    <source>
        <dbReference type="ARBA" id="ARBA00023163"/>
    </source>
</evidence>
<keyword evidence="4 5" id="KW-0539">Nucleus</keyword>
<gene>
    <name evidence="8" type="primary">MAT1</name>
    <name evidence="8" type="ORF">ANIA_02755</name>
</gene>
<dbReference type="GO" id="GO:0005634">
    <property type="term" value="C:nucleus"/>
    <property type="evidence" value="ECO:0007669"/>
    <property type="project" value="UniProtKB-SubCell"/>
</dbReference>
<feature type="region of interest" description="Disordered" evidence="6">
    <location>
        <begin position="59"/>
        <end position="84"/>
    </location>
</feature>
<dbReference type="EMBL" id="BN001306">
    <property type="protein sequence ID" value="CBF84081.1"/>
    <property type="molecule type" value="Genomic_DNA"/>
</dbReference>
<dbReference type="OMA" id="KWAIVAK"/>
<dbReference type="Pfam" id="PF04769">
    <property type="entry name" value="MATalpha_HMGbox"/>
    <property type="match status" value="1"/>
</dbReference>
<evidence type="ECO:0000259" key="7">
    <source>
        <dbReference type="PROSITE" id="PS51325"/>
    </source>
</evidence>
<evidence type="ECO:0000313" key="9">
    <source>
        <dbReference type="Proteomes" id="UP000000560"/>
    </source>
</evidence>
<dbReference type="Proteomes" id="UP000000560">
    <property type="component" value="Chromosome VI"/>
</dbReference>
<keyword evidence="1 5" id="KW-0805">Transcription regulation</keyword>
<dbReference type="STRING" id="227321.G5EAT5"/>
<dbReference type="GO" id="GO:0030437">
    <property type="term" value="P:ascospore formation"/>
    <property type="evidence" value="ECO:0000315"/>
    <property type="project" value="AspGD"/>
</dbReference>
<reference evidence="9" key="2">
    <citation type="journal article" date="2009" name="Fungal Genet. Biol.">
        <title>The 2008 update of the Aspergillus nidulans genome annotation: a community effort.</title>
        <authorList>
            <person name="Wortman J.R."/>
            <person name="Gilsenan J.M."/>
            <person name="Joardar V."/>
            <person name="Deegan J."/>
            <person name="Clutterbuck J."/>
            <person name="Andersen M.R."/>
            <person name="Archer D."/>
            <person name="Bencina M."/>
            <person name="Braus G."/>
            <person name="Coutinho P."/>
            <person name="von Dohren H."/>
            <person name="Doonan J."/>
            <person name="Driessen A.J."/>
            <person name="Durek P."/>
            <person name="Espeso E."/>
            <person name="Fekete E."/>
            <person name="Flipphi M."/>
            <person name="Estrada C.G."/>
            <person name="Geysens S."/>
            <person name="Goldman G."/>
            <person name="de Groot P.W."/>
            <person name="Hansen K."/>
            <person name="Harris S.D."/>
            <person name="Heinekamp T."/>
            <person name="Helmstaedt K."/>
            <person name="Henrissat B."/>
            <person name="Hofmann G."/>
            <person name="Homan T."/>
            <person name="Horio T."/>
            <person name="Horiuchi H."/>
            <person name="James S."/>
            <person name="Jones M."/>
            <person name="Karaffa L."/>
            <person name="Karanyi Z."/>
            <person name="Kato M."/>
            <person name="Keller N."/>
            <person name="Kelly D.E."/>
            <person name="Kiel J.A."/>
            <person name="Kim J.M."/>
            <person name="van der Klei I.J."/>
            <person name="Klis F.M."/>
            <person name="Kovalchuk A."/>
            <person name="Krasevec N."/>
            <person name="Kubicek C.P."/>
            <person name="Liu B."/>
            <person name="Maccabe A."/>
            <person name="Meyer V."/>
            <person name="Mirabito P."/>
            <person name="Miskei M."/>
            <person name="Mos M."/>
            <person name="Mullins J."/>
            <person name="Nelson D.R."/>
            <person name="Nielsen J."/>
            <person name="Oakley B.R."/>
            <person name="Osmani S.A."/>
            <person name="Pakula T."/>
            <person name="Paszewski A."/>
            <person name="Paulsen I."/>
            <person name="Pilsyk S."/>
            <person name="Pocsi I."/>
            <person name="Punt P.J."/>
            <person name="Ram A.F."/>
            <person name="Ren Q."/>
            <person name="Robellet X."/>
            <person name="Robson G."/>
            <person name="Seiboth B."/>
            <person name="van Solingen P."/>
            <person name="Specht T."/>
            <person name="Sun J."/>
            <person name="Taheri-Talesh N."/>
            <person name="Takeshita N."/>
            <person name="Ussery D."/>
            <person name="vanKuyk P.A."/>
            <person name="Visser H."/>
            <person name="van de Vondervoort P.J."/>
            <person name="de Vries R.P."/>
            <person name="Walton J."/>
            <person name="Xiang X."/>
            <person name="Xiong Y."/>
            <person name="Zeng A.P."/>
            <person name="Brandt B.W."/>
            <person name="Cornell M.J."/>
            <person name="van den Hondel C.A."/>
            <person name="Visser J."/>
            <person name="Oliver S.G."/>
            <person name="Turner G."/>
        </authorList>
    </citation>
    <scope>GENOME REANNOTATION</scope>
    <source>
        <strain evidence="9">FGSC A4 / ATCC 38163 / CBS 112.46 / NRRL 194 / M139</strain>
    </source>
</reference>
<keyword evidence="9" id="KW-1185">Reference proteome</keyword>
<comment type="similarity">
    <text evidence="5">Belongs to the MATALPHA1 family.</text>
</comment>
<keyword evidence="2 5" id="KW-0238">DNA-binding</keyword>
<evidence type="ECO:0000313" key="8">
    <source>
        <dbReference type="EMBL" id="CBF84081.1"/>
    </source>
</evidence>
<reference evidence="9" key="1">
    <citation type="journal article" date="2005" name="Nature">
        <title>Sequencing of Aspergillus nidulans and comparative analysis with A. fumigatus and A. oryzae.</title>
        <authorList>
            <person name="Galagan J.E."/>
            <person name="Calvo S.E."/>
            <person name="Cuomo C."/>
            <person name="Ma L.J."/>
            <person name="Wortman J.R."/>
            <person name="Batzoglou S."/>
            <person name="Lee S.I."/>
            <person name="Basturkmen M."/>
            <person name="Spevak C.C."/>
            <person name="Clutterbuck J."/>
            <person name="Kapitonov V."/>
            <person name="Jurka J."/>
            <person name="Scazzocchio C."/>
            <person name="Farman M."/>
            <person name="Butler J."/>
            <person name="Purcell S."/>
            <person name="Harris S."/>
            <person name="Braus G.H."/>
            <person name="Draht O."/>
            <person name="Busch S."/>
            <person name="D'Enfert C."/>
            <person name="Bouchier C."/>
            <person name="Goldman G.H."/>
            <person name="Bell-Pedersen D."/>
            <person name="Griffiths-Jones S."/>
            <person name="Doonan J.H."/>
            <person name="Yu J."/>
            <person name="Vienken K."/>
            <person name="Pain A."/>
            <person name="Freitag M."/>
            <person name="Selker E.U."/>
            <person name="Archer D.B."/>
            <person name="Penalva M.A."/>
            <person name="Oakley B.R."/>
            <person name="Momany M."/>
            <person name="Tanaka T."/>
            <person name="Kumagai T."/>
            <person name="Asai K."/>
            <person name="Machida M."/>
            <person name="Nierman W.C."/>
            <person name="Denning D.W."/>
            <person name="Caddick M."/>
            <person name="Hynes M."/>
            <person name="Paoletti M."/>
            <person name="Fischer R."/>
            <person name="Miller B."/>
            <person name="Dyer P."/>
            <person name="Sachs M.S."/>
            <person name="Osmani S.A."/>
            <person name="Birren B.W."/>
        </authorList>
    </citation>
    <scope>NUCLEOTIDE SEQUENCE [LARGE SCALE GENOMIC DNA]</scope>
    <source>
        <strain evidence="9">FGSC A4 / ATCC 38163 / CBS 112.46 / NRRL 194 / M139</strain>
    </source>
</reference>
<dbReference type="AlphaFoldDB" id="G5EAT5"/>
<feature type="compositionally biased region" description="Basic residues" evidence="6">
    <location>
        <begin position="69"/>
        <end position="84"/>
    </location>
</feature>
<evidence type="ECO:0000256" key="1">
    <source>
        <dbReference type="ARBA" id="ARBA00023015"/>
    </source>
</evidence>
<dbReference type="GO" id="GO:0008301">
    <property type="term" value="F:DNA binding, bending"/>
    <property type="evidence" value="ECO:0007669"/>
    <property type="project" value="InterPro"/>
</dbReference>
<dbReference type="GO" id="GO:0045895">
    <property type="term" value="P:positive regulation of mating-type specific transcription, DNA-templated"/>
    <property type="evidence" value="ECO:0007669"/>
    <property type="project" value="InterPro"/>
</dbReference>
<organism evidence="8 9">
    <name type="scientific">Emericella nidulans (strain FGSC A4 / ATCC 38163 / CBS 112.46 / NRRL 194 / M139)</name>
    <name type="common">Aspergillus nidulans</name>
    <dbReference type="NCBI Taxonomy" id="227321"/>
    <lineage>
        <taxon>Eukaryota</taxon>
        <taxon>Fungi</taxon>
        <taxon>Dikarya</taxon>
        <taxon>Ascomycota</taxon>
        <taxon>Pezizomycotina</taxon>
        <taxon>Eurotiomycetes</taxon>
        <taxon>Eurotiomycetidae</taxon>
        <taxon>Eurotiales</taxon>
        <taxon>Aspergillaceae</taxon>
        <taxon>Aspergillus</taxon>
        <taxon>Aspergillus subgen. Nidulantes</taxon>
    </lineage>
</organism>
<proteinExistence type="inferred from homology"/>
<dbReference type="HOGENOM" id="CLU_051375_0_0_1"/>
<comment type="subcellular location">
    <subcellularLocation>
        <location evidence="5">Nucleus</location>
    </subcellularLocation>
</comment>
<evidence type="ECO:0000256" key="5">
    <source>
        <dbReference type="RuleBase" id="RU003516"/>
    </source>
</evidence>
<dbReference type="PROSITE" id="PS51325">
    <property type="entry name" value="ALPHA_BOX"/>
    <property type="match status" value="1"/>
</dbReference>